<reference evidence="2 3" key="1">
    <citation type="submission" date="2018-09" db="EMBL/GenBank/DDBJ databases">
        <title>Evolutionary history of phycoerythrin pigmentation in the water bloom-forming cyanobacterium Microcystis aeruginosa.</title>
        <authorList>
            <person name="Tanabe Y."/>
            <person name="Tanabe Y."/>
            <person name="Yamaguchi H."/>
        </authorList>
    </citation>
    <scope>NUCLEOTIDE SEQUENCE [LARGE SCALE GENOMIC DNA]</scope>
    <source>
        <strain evidence="2 3">NIES-2519</strain>
    </source>
</reference>
<dbReference type="InterPro" id="IPR002560">
    <property type="entry name" value="Transposase_DDE"/>
</dbReference>
<comment type="caution">
    <text evidence="2">The sequence shown here is derived from an EMBL/GenBank/DDBJ whole genome shotgun (WGS) entry which is preliminary data.</text>
</comment>
<name>A0A5A5QZW1_MICAE</name>
<gene>
    <name evidence="2" type="ORF">MiYa_00108</name>
</gene>
<dbReference type="Pfam" id="PF01610">
    <property type="entry name" value="DDE_Tnp_ISL3"/>
    <property type="match status" value="1"/>
</dbReference>
<evidence type="ECO:0000313" key="3">
    <source>
        <dbReference type="Proteomes" id="UP000323569"/>
    </source>
</evidence>
<proteinExistence type="predicted"/>
<dbReference type="EMBL" id="BHVO01000001">
    <property type="protein sequence ID" value="GCA68593.1"/>
    <property type="molecule type" value="Genomic_DNA"/>
</dbReference>
<sequence length="115" mass="12981">MLTSSLPKTLSLEAYRDLETIAEVKHEYHAGKIIEMTGGSINHNSILILTKSCQTIRNWFGEIISYFEGRTKNGVVEGINNKLKLIKGSGYGLRNFQDFLVIPNPFLIVRLTLKL</sequence>
<dbReference type="AlphaFoldDB" id="A0A5A5QZW1"/>
<evidence type="ECO:0000259" key="1">
    <source>
        <dbReference type="Pfam" id="PF01610"/>
    </source>
</evidence>
<dbReference type="Proteomes" id="UP000323569">
    <property type="component" value="Unassembled WGS sequence"/>
</dbReference>
<accession>A0A5A5QZW1</accession>
<organism evidence="2 3">
    <name type="scientific">Microcystis aeruginosa NIES-2519</name>
    <dbReference type="NCBI Taxonomy" id="2303981"/>
    <lineage>
        <taxon>Bacteria</taxon>
        <taxon>Bacillati</taxon>
        <taxon>Cyanobacteriota</taxon>
        <taxon>Cyanophyceae</taxon>
        <taxon>Oscillatoriophycideae</taxon>
        <taxon>Chroococcales</taxon>
        <taxon>Microcystaceae</taxon>
        <taxon>Microcystis</taxon>
    </lineage>
</organism>
<protein>
    <recommendedName>
        <fullName evidence="1">Transposase IS204/IS1001/IS1096/IS1165 DDE domain-containing protein</fullName>
    </recommendedName>
</protein>
<feature type="domain" description="Transposase IS204/IS1001/IS1096/IS1165 DDE" evidence="1">
    <location>
        <begin position="27"/>
        <end position="100"/>
    </location>
</feature>
<evidence type="ECO:0000313" key="2">
    <source>
        <dbReference type="EMBL" id="GCA68593.1"/>
    </source>
</evidence>